<evidence type="ECO:0000313" key="6">
    <source>
        <dbReference type="Proteomes" id="UP000030854"/>
    </source>
</evidence>
<keyword evidence="2" id="KW-0489">Methyltransferase</keyword>
<feature type="transmembrane region" description="Helical" evidence="4">
    <location>
        <begin position="118"/>
        <end position="136"/>
    </location>
</feature>
<dbReference type="OMA" id="CFIGWAG"/>
<dbReference type="PANTHER" id="PTHR12176:SF59">
    <property type="entry name" value="METHYLTRANSFERASE DOMAIN-CONTAINING PROTEIN-RELATED"/>
    <property type="match status" value="1"/>
</dbReference>
<dbReference type="NCBIfam" id="NF037959">
    <property type="entry name" value="MFS_SpdSyn"/>
    <property type="match status" value="1"/>
</dbReference>
<dbReference type="PANTHER" id="PTHR12176">
    <property type="entry name" value="SAM-DEPENDENT METHYLTRANSFERASE SUPERFAMILY PROTEIN"/>
    <property type="match status" value="1"/>
</dbReference>
<gene>
    <name evidence="5" type="ORF">EV44_g5809</name>
</gene>
<feature type="transmembrane region" description="Helical" evidence="4">
    <location>
        <begin position="179"/>
        <end position="199"/>
    </location>
</feature>
<dbReference type="Pfam" id="PF01564">
    <property type="entry name" value="Spermine_synth"/>
    <property type="match status" value="1"/>
</dbReference>
<dbReference type="Gene3D" id="3.40.50.150">
    <property type="entry name" value="Vaccinia Virus protein VP39"/>
    <property type="match status" value="1"/>
</dbReference>
<dbReference type="EMBL" id="JNVN01003398">
    <property type="protein sequence ID" value="KHJ30965.1"/>
    <property type="molecule type" value="Genomic_DNA"/>
</dbReference>
<protein>
    <submittedName>
        <fullName evidence="5">Putative spermine spermidine synthase family protein</fullName>
    </submittedName>
</protein>
<evidence type="ECO:0000313" key="5">
    <source>
        <dbReference type="EMBL" id="KHJ30965.1"/>
    </source>
</evidence>
<keyword evidence="4" id="KW-0472">Membrane</keyword>
<dbReference type="InterPro" id="IPR051419">
    <property type="entry name" value="Lys/N-term_MeTrsfase_sf"/>
</dbReference>
<name>A0A0B1P0Z5_UNCNE</name>
<comment type="caution">
    <text evidence="5">The sequence shown here is derived from an EMBL/GenBank/DDBJ whole genome shotgun (WGS) entry which is preliminary data.</text>
</comment>
<evidence type="ECO:0000256" key="2">
    <source>
        <dbReference type="ARBA" id="ARBA00022603"/>
    </source>
</evidence>
<dbReference type="Proteomes" id="UP000030854">
    <property type="component" value="Unassembled WGS sequence"/>
</dbReference>
<proteinExistence type="inferred from homology"/>
<evidence type="ECO:0000256" key="1">
    <source>
        <dbReference type="ARBA" id="ARBA00008361"/>
    </source>
</evidence>
<dbReference type="GO" id="GO:0008168">
    <property type="term" value="F:methyltransferase activity"/>
    <property type="evidence" value="ECO:0007669"/>
    <property type="project" value="UniProtKB-KW"/>
</dbReference>
<feature type="transmembrane region" description="Helical" evidence="4">
    <location>
        <begin position="52"/>
        <end position="75"/>
    </location>
</feature>
<keyword evidence="4" id="KW-1133">Transmembrane helix</keyword>
<accession>A0A0B1P0Z5</accession>
<dbReference type="SUPFAM" id="SSF53335">
    <property type="entry name" value="S-adenosyl-L-methionine-dependent methyltransferases"/>
    <property type="match status" value="1"/>
</dbReference>
<feature type="transmembrane region" description="Helical" evidence="4">
    <location>
        <begin position="220"/>
        <end position="247"/>
    </location>
</feature>
<dbReference type="FunFam" id="3.40.50.150:FF:000288">
    <property type="entry name" value="Spermine/spermidine synthase, putative"/>
    <property type="match status" value="1"/>
</dbReference>
<reference evidence="5 6" key="1">
    <citation type="journal article" date="2014" name="BMC Genomics">
        <title>Adaptive genomic structural variation in the grape powdery mildew pathogen, Erysiphe necator.</title>
        <authorList>
            <person name="Jones L."/>
            <person name="Riaz S."/>
            <person name="Morales-Cruz A."/>
            <person name="Amrine K.C."/>
            <person name="McGuire B."/>
            <person name="Gubler W.D."/>
            <person name="Walker M.A."/>
            <person name="Cantu D."/>
        </authorList>
    </citation>
    <scope>NUCLEOTIDE SEQUENCE [LARGE SCALE GENOMIC DNA]</scope>
    <source>
        <strain evidence="6">c</strain>
    </source>
</reference>
<dbReference type="HOGENOM" id="CLU_017511_2_0_1"/>
<feature type="transmembrane region" description="Helical" evidence="4">
    <location>
        <begin position="87"/>
        <end position="106"/>
    </location>
</feature>
<keyword evidence="6" id="KW-1185">Reference proteome</keyword>
<dbReference type="AlphaFoldDB" id="A0A0B1P0Z5"/>
<keyword evidence="4" id="KW-0812">Transmembrane</keyword>
<comment type="similarity">
    <text evidence="1">Belongs to the methyltransferase superfamily.</text>
</comment>
<keyword evidence="3" id="KW-0808">Transferase</keyword>
<evidence type="ECO:0000256" key="4">
    <source>
        <dbReference type="SAM" id="Phobius"/>
    </source>
</evidence>
<dbReference type="InterPro" id="IPR029063">
    <property type="entry name" value="SAM-dependent_MTases_sf"/>
</dbReference>
<dbReference type="GO" id="GO:0032259">
    <property type="term" value="P:methylation"/>
    <property type="evidence" value="ECO:0007669"/>
    <property type="project" value="UniProtKB-KW"/>
</dbReference>
<sequence>MAQQRKSKFSESSGKEAPTDILFTKENFEKELKNLAAKAQEETWLRWAASQAWILIQVCILYNLAAASSTVSLLNLSPVYGSIPSKIWHSQITWVSCFLGWSFNRFFQRLIPVKVRHILPLIAAYIPLVQFSLFKLSDLLGAKLGPTVTELLTYSPLLIFTTSVAASLLSNLDLELRWIPLWISESLPGILSFLFFKTIEAFTEKKIQNSIGSSFLQTRLGLQVVLTGLYGIIGPSKLLMFILPAIFHTSLLNIHAPASYTTNMLNSSLASKGWLLLERRDSITGYISVIESREQNFRAMRCDHSILGGEWLLNNRFQRVAEPIYGVFVMLEAIRLVELKDPILDSEATAYVVGLGIGTTPSALIEHGINTTIVEIDPVVYDFAQKYFSLPSNHQSIIADAVSYTAELVQKGQKYDYIVHDVFTGGAEPLELFTVEFIQDLSAILKPGGVIAINYAGDLSIPVARIVIKTIRSIFPTCRIFRETEKSSASLVANGDGHDFTNMVIFCTNAANEIIFREPINNDYLGSAAREQFLLPKHEVDESIFAEQETDGDLLKMNDTERFQDWQRKNSLGHWSLMRTVLPPIVWEMW</sequence>
<evidence type="ECO:0000256" key="3">
    <source>
        <dbReference type="ARBA" id="ARBA00022679"/>
    </source>
</evidence>
<dbReference type="CDD" id="cd02440">
    <property type="entry name" value="AdoMet_MTases"/>
    <property type="match status" value="1"/>
</dbReference>
<organism evidence="5 6">
    <name type="scientific">Uncinula necator</name>
    <name type="common">Grape powdery mildew</name>
    <dbReference type="NCBI Taxonomy" id="52586"/>
    <lineage>
        <taxon>Eukaryota</taxon>
        <taxon>Fungi</taxon>
        <taxon>Dikarya</taxon>
        <taxon>Ascomycota</taxon>
        <taxon>Pezizomycotina</taxon>
        <taxon>Leotiomycetes</taxon>
        <taxon>Erysiphales</taxon>
        <taxon>Erysiphaceae</taxon>
        <taxon>Erysiphe</taxon>
    </lineage>
</organism>